<reference evidence="3" key="1">
    <citation type="submission" date="2016-10" db="EMBL/GenBank/DDBJ databases">
        <authorList>
            <person name="Varghese N."/>
            <person name="Submissions S."/>
        </authorList>
    </citation>
    <scope>NUCLEOTIDE SEQUENCE [LARGE SCALE GENOMIC DNA]</scope>
    <source>
        <strain evidence="3">DSM 44796</strain>
    </source>
</reference>
<dbReference type="Proteomes" id="UP000199682">
    <property type="component" value="Unassembled WGS sequence"/>
</dbReference>
<evidence type="ECO:0000256" key="1">
    <source>
        <dbReference type="SAM" id="MobiDB-lite"/>
    </source>
</evidence>
<sequence>MATTPSAPRGEPPRPPGKRKPVSERGGTVTEHLENGAVVTYFDPAPSAEPPFRRAVAVGPEIVDPGTNLRWIPVIRSDLTLDMVMWPLVVDIAPR</sequence>
<proteinExistence type="predicted"/>
<dbReference type="EMBL" id="FNET01000001">
    <property type="protein sequence ID" value="SDJ14858.1"/>
    <property type="molecule type" value="Genomic_DNA"/>
</dbReference>
<organism evidence="2 3">
    <name type="scientific">Lentzea albidocapillata subsp. violacea</name>
    <dbReference type="NCBI Taxonomy" id="128104"/>
    <lineage>
        <taxon>Bacteria</taxon>
        <taxon>Bacillati</taxon>
        <taxon>Actinomycetota</taxon>
        <taxon>Actinomycetes</taxon>
        <taxon>Pseudonocardiales</taxon>
        <taxon>Pseudonocardiaceae</taxon>
        <taxon>Lentzea</taxon>
    </lineage>
</organism>
<evidence type="ECO:0000313" key="3">
    <source>
        <dbReference type="Proteomes" id="UP000199682"/>
    </source>
</evidence>
<dbReference type="AlphaFoldDB" id="A0A1G8RD24"/>
<gene>
    <name evidence="2" type="ORF">SAMN04488074_101636</name>
</gene>
<protein>
    <submittedName>
        <fullName evidence="2">Uncharacterized protein</fullName>
    </submittedName>
</protein>
<accession>A0A1G8RD24</accession>
<name>A0A1G8RD24_9PSEU</name>
<evidence type="ECO:0000313" key="2">
    <source>
        <dbReference type="EMBL" id="SDJ14858.1"/>
    </source>
</evidence>
<feature type="region of interest" description="Disordered" evidence="1">
    <location>
        <begin position="1"/>
        <end position="33"/>
    </location>
</feature>